<dbReference type="PANTHER" id="PTHR34145:SF28">
    <property type="entry name" value="F-BOX DOMAIN-CONTAINING PROTEIN"/>
    <property type="match status" value="1"/>
</dbReference>
<dbReference type="InterPro" id="IPR055357">
    <property type="entry name" value="LRR_At1g61320_AtMIF1"/>
</dbReference>
<dbReference type="Pfam" id="PF23622">
    <property type="entry name" value="LRR_At1g61320_AtMIF1"/>
    <property type="match status" value="1"/>
</dbReference>
<dbReference type="EMBL" id="OZ034819">
    <property type="protein sequence ID" value="CAL1394004.1"/>
    <property type="molecule type" value="Genomic_DNA"/>
</dbReference>
<sequence>MGKNKRRRVTLPSSPTAAASIISDLPDNLLHNIFSFLPPKTVSQLCILSNRFYSAWNSTPSLSFHHSDASGGGVREVEEKRELFIDYISYTLARRAPSFTLDEFRIQAPALALHSSPAYHDDRVDAAIDRVLSRGGLRVLDLELGTGADLHNYLLPPGILAPDSSNNASLTSLRLSGFQLDPARPSLRLADYPHLESLTLRRTLGIESLEISCPKLKSLEVDSCTGLVTLTLDPQTSSRLESFSFVGKSRDKGPYDLKIPAACPSLTRISVSNVSITGKWAADVAARLRSLESLILTQFDPLSGDLDLSGGSENLQLLQLEISSRRPVGVRVRAPNLHTLKVGYKDEKFCREFDISGCGSLEKLELFQVCITGEWIDANLRKLGGLKFLELRGCSHLEGVRVHHRGLERLVMEGCNELKHMEIVADSLGEFRHSCSSLVPRAAAICGRGLLVATLGLPSGSFGEERLAASREFLKSFGQCRHLTLVAASAKDLIIDAILRDGKTAPMYDLRSLKTVVKDYPRRSGGFVTLVDSLLWLAPHVSVLSLRFRDKRRTLKLNYYVQRDAASGKDELLCCDRWWPIKCWRHTLRKVTLENFEPWEEADLVQFFRLSAARLEAVYADARTTIFDARAN</sequence>
<evidence type="ECO:0000313" key="2">
    <source>
        <dbReference type="EMBL" id="CAL1394004.1"/>
    </source>
</evidence>
<dbReference type="PROSITE" id="PS50181">
    <property type="entry name" value="FBOX"/>
    <property type="match status" value="1"/>
</dbReference>
<dbReference type="AlphaFoldDB" id="A0AAV2F704"/>
<dbReference type="SMART" id="SM00256">
    <property type="entry name" value="FBOX"/>
    <property type="match status" value="1"/>
</dbReference>
<feature type="domain" description="F-box" evidence="1">
    <location>
        <begin position="19"/>
        <end position="67"/>
    </location>
</feature>
<keyword evidence="3" id="KW-1185">Reference proteome</keyword>
<organism evidence="2 3">
    <name type="scientific">Linum trigynum</name>
    <dbReference type="NCBI Taxonomy" id="586398"/>
    <lineage>
        <taxon>Eukaryota</taxon>
        <taxon>Viridiplantae</taxon>
        <taxon>Streptophyta</taxon>
        <taxon>Embryophyta</taxon>
        <taxon>Tracheophyta</taxon>
        <taxon>Spermatophyta</taxon>
        <taxon>Magnoliopsida</taxon>
        <taxon>eudicotyledons</taxon>
        <taxon>Gunneridae</taxon>
        <taxon>Pentapetalae</taxon>
        <taxon>rosids</taxon>
        <taxon>fabids</taxon>
        <taxon>Malpighiales</taxon>
        <taxon>Linaceae</taxon>
        <taxon>Linum</taxon>
    </lineage>
</organism>
<dbReference type="Gene3D" id="1.20.1280.50">
    <property type="match status" value="1"/>
</dbReference>
<protein>
    <recommendedName>
        <fullName evidence="1">F-box domain-containing protein</fullName>
    </recommendedName>
</protein>
<dbReference type="PANTHER" id="PTHR34145">
    <property type="entry name" value="OS02G0105600 PROTEIN"/>
    <property type="match status" value="1"/>
</dbReference>
<name>A0AAV2F704_9ROSI</name>
<dbReference type="SUPFAM" id="SSF52058">
    <property type="entry name" value="L domain-like"/>
    <property type="match status" value="1"/>
</dbReference>
<reference evidence="2 3" key="1">
    <citation type="submission" date="2024-04" db="EMBL/GenBank/DDBJ databases">
        <authorList>
            <person name="Fracassetti M."/>
        </authorList>
    </citation>
    <scope>NUCLEOTIDE SEQUENCE [LARGE SCALE GENOMIC DNA]</scope>
</reference>
<dbReference type="Proteomes" id="UP001497516">
    <property type="component" value="Chromosome 6"/>
</dbReference>
<evidence type="ECO:0000259" key="1">
    <source>
        <dbReference type="PROSITE" id="PS50181"/>
    </source>
</evidence>
<dbReference type="Pfam" id="PF00646">
    <property type="entry name" value="F-box"/>
    <property type="match status" value="1"/>
</dbReference>
<gene>
    <name evidence="2" type="ORF">LTRI10_LOCUS34533</name>
</gene>
<dbReference type="InterPro" id="IPR032675">
    <property type="entry name" value="LRR_dom_sf"/>
</dbReference>
<dbReference type="SUPFAM" id="SSF81383">
    <property type="entry name" value="F-box domain"/>
    <property type="match status" value="1"/>
</dbReference>
<dbReference type="InterPro" id="IPR053772">
    <property type="entry name" value="At1g61320/At1g61330-like"/>
</dbReference>
<accession>A0AAV2F704</accession>
<proteinExistence type="predicted"/>
<dbReference type="InterPro" id="IPR001810">
    <property type="entry name" value="F-box_dom"/>
</dbReference>
<dbReference type="InterPro" id="IPR036047">
    <property type="entry name" value="F-box-like_dom_sf"/>
</dbReference>
<evidence type="ECO:0000313" key="3">
    <source>
        <dbReference type="Proteomes" id="UP001497516"/>
    </source>
</evidence>
<dbReference type="Gene3D" id="3.80.10.10">
    <property type="entry name" value="Ribonuclease Inhibitor"/>
    <property type="match status" value="1"/>
</dbReference>